<sequence length="544" mass="58491">MGASAGFGTSGLSSVGANMAKADMNSKQTVLTSLTGNKVDISVQENTTLKGATIASVDKEGNDNNNLTLKTDTLHVSSLNNTLNSKSISVGINVGGSIKDNTASNVALNFSNDTTNKKTKTLATLGNGNIFVANKEDSDTKMLNSDIANNEVDIYDISSHKGLKGELDTRLLTEEGRAEIKEDAKKAGEEMQELDKILPSANNENEVLAGIGKTLNLLNTVSLGIIPSDDSDGGLIGQIPVLFGQHDVNQKVIKVVSKDSLYMKENPDSFVAMKDSDYYKNASKETKDMLDLRSDLYVSKVPIKVDKNSATYQNATNGMMNTEADAIKNAINQTHKKADDIDKTVNLTLNYNPTHGLLGDGLESLVDKVGGTTGMAEQTGEFIRDVTTARGKDGSNFAAHSQANILTKSGIEYINEISINNPALGFLSRDYYMDTTKATKKEQEAGIPTFKGYGSPINTEDMDGVIGEYGLKYNYKGMTTNSHDFVGEVLGGNEANNEDRGLIRLTDPINPVTYIEGLVLFTDYSPHSTYKCNPANGDMCGDKK</sequence>
<accession>A0A7S7RRF2</accession>
<keyword evidence="1" id="KW-0175">Coiled coil</keyword>
<dbReference type="RefSeq" id="WP_194367642.1">
    <property type="nucleotide sequence ID" value="NZ_CP054493.1"/>
</dbReference>
<dbReference type="KEGG" id="smas:HUE87_05075"/>
<protein>
    <submittedName>
        <fullName evidence="2">Uncharacterized protein</fullName>
    </submittedName>
</protein>
<feature type="coiled-coil region" evidence="1">
    <location>
        <begin position="177"/>
        <end position="204"/>
    </location>
</feature>
<organism evidence="2 3">
    <name type="scientific">Candidatus Sulfurimonas marisnigri</name>
    <dbReference type="NCBI Taxonomy" id="2740405"/>
    <lineage>
        <taxon>Bacteria</taxon>
        <taxon>Pseudomonadati</taxon>
        <taxon>Campylobacterota</taxon>
        <taxon>Epsilonproteobacteria</taxon>
        <taxon>Campylobacterales</taxon>
        <taxon>Sulfurimonadaceae</taxon>
        <taxon>Sulfurimonas</taxon>
    </lineage>
</organism>
<proteinExistence type="predicted"/>
<dbReference type="Proteomes" id="UP000593836">
    <property type="component" value="Chromosome"/>
</dbReference>
<keyword evidence="3" id="KW-1185">Reference proteome</keyword>
<dbReference type="EMBL" id="CP054493">
    <property type="protein sequence ID" value="QOY55603.1"/>
    <property type="molecule type" value="Genomic_DNA"/>
</dbReference>
<gene>
    <name evidence="2" type="ORF">HUE87_05075</name>
</gene>
<evidence type="ECO:0000256" key="1">
    <source>
        <dbReference type="SAM" id="Coils"/>
    </source>
</evidence>
<name>A0A7S7RRF2_9BACT</name>
<evidence type="ECO:0000313" key="2">
    <source>
        <dbReference type="EMBL" id="QOY55603.1"/>
    </source>
</evidence>
<reference evidence="2 3" key="1">
    <citation type="submission" date="2020-05" db="EMBL/GenBank/DDBJ databases">
        <title>Sulfurimonas marisnigri, sp. nov., and Sulfurimonas baltica, sp. nov., manganese oxide reducing chemolithoautotrophs of the class Epsilonproteobacteria isolated from the pelagic redoxclines of the Black and Baltic Seas and emended description of the genus Sulfurimonas.</title>
        <authorList>
            <person name="Henkel J.V."/>
            <person name="Laudan C."/>
            <person name="Werner J."/>
            <person name="Neu T."/>
            <person name="Plewe S."/>
            <person name="Sproer C."/>
            <person name="Bunk B."/>
            <person name="Schulz-Vogt H.N."/>
        </authorList>
    </citation>
    <scope>NUCLEOTIDE SEQUENCE [LARGE SCALE GENOMIC DNA]</scope>
    <source>
        <strain evidence="2 3">SoZ1</strain>
    </source>
</reference>
<evidence type="ECO:0000313" key="3">
    <source>
        <dbReference type="Proteomes" id="UP000593836"/>
    </source>
</evidence>
<dbReference type="AlphaFoldDB" id="A0A7S7RRF2"/>